<dbReference type="InterPro" id="IPR006261">
    <property type="entry name" value="dGTPase"/>
</dbReference>
<evidence type="ECO:0000313" key="4">
    <source>
        <dbReference type="Proteomes" id="UP000004968"/>
    </source>
</evidence>
<feature type="domain" description="HD" evidence="2">
    <location>
        <begin position="77"/>
        <end position="274"/>
    </location>
</feature>
<gene>
    <name evidence="3" type="ORF">CLOSTHATH_01838</name>
</gene>
<dbReference type="HOGENOM" id="CLU_028163_2_0_9"/>
<dbReference type="Pfam" id="PF01966">
    <property type="entry name" value="HD"/>
    <property type="match status" value="1"/>
</dbReference>
<dbReference type="InterPro" id="IPR023293">
    <property type="entry name" value="dGTP_triP_hydro_central_sf"/>
</dbReference>
<dbReference type="Gene3D" id="1.10.3210.10">
    <property type="entry name" value="Hypothetical protein af1432"/>
    <property type="match status" value="1"/>
</dbReference>
<dbReference type="EMBL" id="ACIO01000139">
    <property type="protein sequence ID" value="EFC99946.1"/>
    <property type="molecule type" value="Genomic_DNA"/>
</dbReference>
<dbReference type="Proteomes" id="UP000004968">
    <property type="component" value="Unassembled WGS sequence"/>
</dbReference>
<dbReference type="PANTHER" id="PTHR11373">
    <property type="entry name" value="DEOXYNUCLEOSIDE TRIPHOSPHATE TRIPHOSPHOHYDROLASE"/>
    <property type="match status" value="1"/>
</dbReference>
<keyword evidence="1 3" id="KW-0378">Hydrolase</keyword>
<dbReference type="CDD" id="cd00077">
    <property type="entry name" value="HDc"/>
    <property type="match status" value="1"/>
</dbReference>
<dbReference type="PANTHER" id="PTHR11373:SF32">
    <property type="entry name" value="DEOXYGUANOSINETRIPHOSPHATE TRIPHOSPHOHYDROLASE"/>
    <property type="match status" value="1"/>
</dbReference>
<dbReference type="Gene3D" id="1.10.3410.10">
    <property type="entry name" value="putative deoxyguanosinetriphosphate triphosphohydrolase like domain"/>
    <property type="match status" value="1"/>
</dbReference>
<dbReference type="SUPFAM" id="SSF109604">
    <property type="entry name" value="HD-domain/PDEase-like"/>
    <property type="match status" value="1"/>
</dbReference>
<accession>D3AE09</accession>
<dbReference type="SMART" id="SM00471">
    <property type="entry name" value="HDc"/>
    <property type="match status" value="1"/>
</dbReference>
<dbReference type="NCBIfam" id="TIGR01353">
    <property type="entry name" value="dGTP_triPase"/>
    <property type="match status" value="1"/>
</dbReference>
<dbReference type="AlphaFoldDB" id="D3AE09"/>
<dbReference type="Gene3D" id="1.10.3550.10">
    <property type="entry name" value="eoxyguanosinetriphosphate triphosphohydrolase domain-like"/>
    <property type="match status" value="1"/>
</dbReference>
<dbReference type="InterPro" id="IPR003607">
    <property type="entry name" value="HD/PDEase_dom"/>
</dbReference>
<organism evidence="3 4">
    <name type="scientific">Hungatella hathewayi DSM 13479</name>
    <dbReference type="NCBI Taxonomy" id="566550"/>
    <lineage>
        <taxon>Bacteria</taxon>
        <taxon>Bacillati</taxon>
        <taxon>Bacillota</taxon>
        <taxon>Clostridia</taxon>
        <taxon>Lachnospirales</taxon>
        <taxon>Lachnospiraceae</taxon>
        <taxon>Hungatella</taxon>
    </lineage>
</organism>
<evidence type="ECO:0000256" key="1">
    <source>
        <dbReference type="ARBA" id="ARBA00022801"/>
    </source>
</evidence>
<dbReference type="InterPro" id="IPR006674">
    <property type="entry name" value="HD_domain"/>
</dbReference>
<reference evidence="3 4" key="1">
    <citation type="submission" date="2010-01" db="EMBL/GenBank/DDBJ databases">
        <authorList>
            <person name="Weinstock G."/>
            <person name="Sodergren E."/>
            <person name="Clifton S."/>
            <person name="Fulton L."/>
            <person name="Fulton B."/>
            <person name="Courtney L."/>
            <person name="Fronick C."/>
            <person name="Harrison M."/>
            <person name="Strong C."/>
            <person name="Farmer C."/>
            <person name="Delahaunty K."/>
            <person name="Markovic C."/>
            <person name="Hall O."/>
            <person name="Minx P."/>
            <person name="Tomlinson C."/>
            <person name="Mitreva M."/>
            <person name="Nelson J."/>
            <person name="Hou S."/>
            <person name="Wollam A."/>
            <person name="Pepin K.H."/>
            <person name="Johnson M."/>
            <person name="Bhonagiri V."/>
            <person name="Nash W.E."/>
            <person name="Warren W."/>
            <person name="Chinwalla A."/>
            <person name="Mardis E.R."/>
            <person name="Wilson R.K."/>
        </authorList>
    </citation>
    <scope>NUCLEOTIDE SEQUENCE [LARGE SCALE GENOMIC DNA]</scope>
    <source>
        <strain evidence="3 4">DSM 13479</strain>
    </source>
</reference>
<dbReference type="PROSITE" id="PS51831">
    <property type="entry name" value="HD"/>
    <property type="match status" value="1"/>
</dbReference>
<dbReference type="GO" id="GO:0006203">
    <property type="term" value="P:dGTP catabolic process"/>
    <property type="evidence" value="ECO:0007669"/>
    <property type="project" value="TreeGrafter"/>
</dbReference>
<dbReference type="NCBIfam" id="NF002205">
    <property type="entry name" value="PRK01096.1"/>
    <property type="match status" value="1"/>
</dbReference>
<sequence length="490" mass="56280">MQSVRQRAADMRRYTMDWNTLLCEDRIRSLVKRPSGMDLRTEFEKDYHRIIGSASFRRLQDKTQVFPLDRSDFIRTRLTHSLEVSSFAKSLGQNISASIRTVIQDESFLPEHALAVCDILQCAGLIHDIGNPPFGHFGETAIQDWFKRRLPELRYQKSGEREARPLTEVLNRQMVEDFYHFEGNTQALRVVTKLHFLVDEHGMNLTKALLASIIKYPGSSLEVDKHSGDIKTKKMGYFYADREAFDDIQASCGTNGARHPLAFILEAADDIAYATADIEDAVKKNCLTFEQLVRELTEYKKERQNDRYRDMVSWLTDKYNRAVSKGYSRPDLYAVQNWVVTMQGQMIGGATEGFTNHYREIMEGTYKKELTSGTDAELLMEALGDIAYRYAFVSKPILKLEIAAETIFNFLLDKFVDAVIYFDTGKKQSAVQEKLVSLISDNYKKLYFICSDGKSEEEKLYLRLLLVTDYVCGMTDSYAKDLYQELNGIA</sequence>
<dbReference type="InterPro" id="IPR027432">
    <property type="entry name" value="dGTP_triphosphohydrolase_C"/>
</dbReference>
<evidence type="ECO:0000259" key="2">
    <source>
        <dbReference type="PROSITE" id="PS51831"/>
    </source>
</evidence>
<dbReference type="GO" id="GO:0008832">
    <property type="term" value="F:dGTPase activity"/>
    <property type="evidence" value="ECO:0007669"/>
    <property type="project" value="UniProtKB-EC"/>
</dbReference>
<name>D3AE09_9FIRM</name>
<proteinExistence type="predicted"/>
<dbReference type="EC" id="3.1.5.1" evidence="3"/>
<dbReference type="InterPro" id="IPR050135">
    <property type="entry name" value="dGTPase-like"/>
</dbReference>
<evidence type="ECO:0000313" key="3">
    <source>
        <dbReference type="EMBL" id="EFC99946.1"/>
    </source>
</evidence>
<protein>
    <submittedName>
        <fullName evidence="3">Putative dGTPase</fullName>
        <ecNumber evidence="3">3.1.5.1</ecNumber>
    </submittedName>
</protein>
<comment type="caution">
    <text evidence="3">The sequence shown here is derived from an EMBL/GenBank/DDBJ whole genome shotgun (WGS) entry which is preliminary data.</text>
</comment>